<evidence type="ECO:0000313" key="2">
    <source>
        <dbReference type="EMBL" id="MBU5673219.1"/>
    </source>
</evidence>
<protein>
    <submittedName>
        <fullName evidence="2">Uncharacterized protein</fullName>
    </submittedName>
</protein>
<gene>
    <name evidence="2" type="ORF">KQJ23_15425</name>
</gene>
<comment type="caution">
    <text evidence="2">The sequence shown here is derived from an EMBL/GenBank/DDBJ whole genome shotgun (WGS) entry which is preliminary data.</text>
</comment>
<feature type="compositionally biased region" description="Acidic residues" evidence="1">
    <location>
        <begin position="119"/>
        <end position="132"/>
    </location>
</feature>
<feature type="region of interest" description="Disordered" evidence="1">
    <location>
        <begin position="91"/>
        <end position="174"/>
    </location>
</feature>
<reference evidence="2 3" key="1">
    <citation type="submission" date="2021-06" db="EMBL/GenBank/DDBJ databases">
        <authorList>
            <person name="Sun Q."/>
            <person name="Li D."/>
        </authorList>
    </citation>
    <scope>NUCLEOTIDE SEQUENCE [LARGE SCALE GENOMIC DNA]</scope>
    <source>
        <strain evidence="2 3">MSJ-6</strain>
    </source>
</reference>
<evidence type="ECO:0000256" key="1">
    <source>
        <dbReference type="SAM" id="MobiDB-lite"/>
    </source>
</evidence>
<organism evidence="2 3">
    <name type="scientific">Paenibacillus brevis</name>
    <dbReference type="NCBI Taxonomy" id="2841508"/>
    <lineage>
        <taxon>Bacteria</taxon>
        <taxon>Bacillati</taxon>
        <taxon>Bacillota</taxon>
        <taxon>Bacilli</taxon>
        <taxon>Bacillales</taxon>
        <taxon>Paenibacillaceae</taxon>
        <taxon>Paenibacillus</taxon>
    </lineage>
</organism>
<dbReference type="Proteomes" id="UP000743001">
    <property type="component" value="Unassembled WGS sequence"/>
</dbReference>
<dbReference type="RefSeq" id="WP_216479772.1">
    <property type="nucleotide sequence ID" value="NZ_JAHLQJ010000013.1"/>
</dbReference>
<name>A0ABS6FTA8_9BACL</name>
<keyword evidence="3" id="KW-1185">Reference proteome</keyword>
<proteinExistence type="predicted"/>
<dbReference type="EMBL" id="JAHLQJ010000013">
    <property type="protein sequence ID" value="MBU5673219.1"/>
    <property type="molecule type" value="Genomic_DNA"/>
</dbReference>
<accession>A0ABS6FTA8</accession>
<sequence length="261" mass="28646">MLKNFAKFTATIKKGLNVGDTDVEVKLLVPLKAVQENFMFLSTNQGEKINVFLGDPQAALDFGDDEDAMYQKFTGRYVTTDSSGVVTKVENLGGQDDENQPDLFDQGSELEGDSSFSETEGETPEGEGDPDPDQAGSGIDEEVPDWMTDGDGGGEMDFTDDGGQQDPDDPEDELTDYEREILGESVAEISKEALEEYIISQAPTFEDIPFDFPALLKQRKEESKTWMQIAKEAGVPSSQISSKYSAYKKRVEKLMRDGGAA</sequence>
<evidence type="ECO:0000313" key="3">
    <source>
        <dbReference type="Proteomes" id="UP000743001"/>
    </source>
</evidence>